<dbReference type="RefSeq" id="WP_222968537.1">
    <property type="nucleotide sequence ID" value="NZ_JAINZZ010000069.1"/>
</dbReference>
<gene>
    <name evidence="3" type="ORF">K7862_32445</name>
</gene>
<evidence type="ECO:0000256" key="1">
    <source>
        <dbReference type="SAM" id="Phobius"/>
    </source>
</evidence>
<reference evidence="3 4" key="1">
    <citation type="submission" date="2021-08" db="EMBL/GenBank/DDBJ databases">
        <title>WGS of actinomycetes from Thailand.</title>
        <authorList>
            <person name="Thawai C."/>
        </authorList>
    </citation>
    <scope>NUCLEOTIDE SEQUENCE [LARGE SCALE GENOMIC DNA]</scope>
    <source>
        <strain evidence="3 4">PLK6-54</strain>
    </source>
</reference>
<feature type="transmembrane region" description="Helical" evidence="1">
    <location>
        <begin position="292"/>
        <end position="311"/>
    </location>
</feature>
<dbReference type="SUPFAM" id="SSF52540">
    <property type="entry name" value="P-loop containing nucleoside triphosphate hydrolases"/>
    <property type="match status" value="2"/>
</dbReference>
<dbReference type="InterPro" id="IPR011646">
    <property type="entry name" value="KAP_P-loop"/>
</dbReference>
<evidence type="ECO:0000313" key="4">
    <source>
        <dbReference type="Proteomes" id="UP000778578"/>
    </source>
</evidence>
<protein>
    <submittedName>
        <fullName evidence="3">AAA family ATPase</fullName>
    </submittedName>
</protein>
<feature type="transmembrane region" description="Helical" evidence="1">
    <location>
        <begin position="67"/>
        <end position="87"/>
    </location>
</feature>
<evidence type="ECO:0000259" key="2">
    <source>
        <dbReference type="Pfam" id="PF07693"/>
    </source>
</evidence>
<dbReference type="InterPro" id="IPR027417">
    <property type="entry name" value="P-loop_NTPase"/>
</dbReference>
<keyword evidence="1" id="KW-1133">Transmembrane helix</keyword>
<accession>A0ABS7QGM8</accession>
<dbReference type="Proteomes" id="UP000778578">
    <property type="component" value="Unassembled WGS sequence"/>
</dbReference>
<evidence type="ECO:0000313" key="3">
    <source>
        <dbReference type="EMBL" id="MBY8882310.1"/>
    </source>
</evidence>
<proteinExistence type="predicted"/>
<organism evidence="3 4">
    <name type="scientific">Actinacidiphila acidipaludis</name>
    <dbReference type="NCBI Taxonomy" id="2873382"/>
    <lineage>
        <taxon>Bacteria</taxon>
        <taxon>Bacillati</taxon>
        <taxon>Actinomycetota</taxon>
        <taxon>Actinomycetes</taxon>
        <taxon>Kitasatosporales</taxon>
        <taxon>Streptomycetaceae</taxon>
        <taxon>Actinacidiphila</taxon>
    </lineage>
</organism>
<keyword evidence="1" id="KW-0812">Transmembrane</keyword>
<keyword evidence="4" id="KW-1185">Reference proteome</keyword>
<feature type="transmembrane region" description="Helical" evidence="1">
    <location>
        <begin position="323"/>
        <end position="342"/>
    </location>
</feature>
<sequence length="698" mass="76116">MQLRSEALVKEALEKAAAPMDPRPSDEVVSEVGARLTLSSVQAPHTEWENAYHGLFHVRRRISARGAGNLAFAGLCVLAYAACAVYVLAALSHGHLQWLPIYREKNWWFSGGVLMVAITLTVFSRLRRQPTAQAHIYARAILASAEDRYAVALQLEMEALISTVLNEHAVVDRAQLAVLDSAQAPSLVELDSSDVVPSASARDVLDFIKEHDTSAIGISGPRGVGKSTLMQYVSSHDPENYLGVYLPVPVQYSAADFFRVLFNEVATAVQTSYGLQDEDEHRARVRRSRVRSMRFLVGAAFFWGGILLIVYGRTTHHFPIKLVDIPGGLLAAAGVVAVVAAMRSRPSALVRDLGRPAYEVRERRLAENALRSLQFIATRQSTSKNTFAVKFLTMEDEEQVELSERELTHPELVAQFKKFVNAYARSSPRQIVIALDELDKMDDPQDALAFVNGVKDLLHIPGVHFLVSVSEDALHNFSLRGVPLRDAFDSSFDTITPIERFSIEESRDLLKRRVVDFPDPLVLLCHALSGGVPRDLIRAARQCVRVRRSADTAVPVAEVAASVLRQKAVGICEALTAKAKDTDATLMVASLRSSQAIAEAVGRDDLIAAVDQAAREIGAFGPTGNALAANAAAYLTCVSTLCAYFCVSQTNGQWESELTTGRSPKVVDTVARSIELLHFDSASAMAVLARLPLGLVTA</sequence>
<comment type="caution">
    <text evidence="3">The sequence shown here is derived from an EMBL/GenBank/DDBJ whole genome shotgun (WGS) entry which is preliminary data.</text>
</comment>
<name>A0ABS7QGM8_9ACTN</name>
<dbReference type="EMBL" id="JAINZZ010000069">
    <property type="protein sequence ID" value="MBY8882310.1"/>
    <property type="molecule type" value="Genomic_DNA"/>
</dbReference>
<feature type="transmembrane region" description="Helical" evidence="1">
    <location>
        <begin position="107"/>
        <end position="126"/>
    </location>
</feature>
<feature type="domain" description="KAP NTPase" evidence="2">
    <location>
        <begin position="208"/>
        <end position="474"/>
    </location>
</feature>
<keyword evidence="1" id="KW-0472">Membrane</keyword>
<dbReference type="Pfam" id="PF07693">
    <property type="entry name" value="KAP_NTPase"/>
    <property type="match status" value="1"/>
</dbReference>